<sequence length="403" mass="47829">MSKFEIWHPGHEHALVRYRYEELSFVFQTCHGRRHELPRTDANFIWEEMECESYLDVECARLKDEDVTIHHPLHPQHLLILNFNDERNQFVCNFYGETKESSFFYDCGHDQCDFYLDVYCSICLASNKDLHEKYEIQHFLHDQNHRLSPFIQPRDTTTNEPYGGCGRNTSERLIFHCNSCSFYLHVPCSQIPEEDICLDDVSCHVYNAIFYCFKDKRMLRCVVRDFNIHLECWSLLDTIIYDDHVHPFTLTRSFREDNSGVYYCDVCEERRYPDHGVYVCEECSAFVAHFKCVLPMSESDNDAPTCHQCKQPVLPRHDCYGCSELGCSCYCDECDFFLDGACKNDFFLNKDIHKYEIHHFLHDHENHHLLPSMVRWGQTEFYNACGLDIEYALIFNCTECPFY</sequence>
<dbReference type="Proteomes" id="UP000813462">
    <property type="component" value="Unassembled WGS sequence"/>
</dbReference>
<dbReference type="InterPro" id="IPR046349">
    <property type="entry name" value="C1-like_sf"/>
</dbReference>
<evidence type="ECO:0000259" key="2">
    <source>
        <dbReference type="Pfam" id="PF03107"/>
    </source>
</evidence>
<proteinExistence type="predicted"/>
<dbReference type="EMBL" id="JAEACU010000010">
    <property type="protein sequence ID" value="KAH7515354.1"/>
    <property type="molecule type" value="Genomic_DNA"/>
</dbReference>
<feature type="domain" description="DC1" evidence="2">
    <location>
        <begin position="244"/>
        <end position="293"/>
    </location>
</feature>
<organism evidence="3 4">
    <name type="scientific">Ziziphus jujuba var. spinosa</name>
    <dbReference type="NCBI Taxonomy" id="714518"/>
    <lineage>
        <taxon>Eukaryota</taxon>
        <taxon>Viridiplantae</taxon>
        <taxon>Streptophyta</taxon>
        <taxon>Embryophyta</taxon>
        <taxon>Tracheophyta</taxon>
        <taxon>Spermatophyta</taxon>
        <taxon>Magnoliopsida</taxon>
        <taxon>eudicotyledons</taxon>
        <taxon>Gunneridae</taxon>
        <taxon>Pentapetalae</taxon>
        <taxon>rosids</taxon>
        <taxon>fabids</taxon>
        <taxon>Rosales</taxon>
        <taxon>Rhamnaceae</taxon>
        <taxon>Paliureae</taxon>
        <taxon>Ziziphus</taxon>
    </lineage>
</organism>
<evidence type="ECO:0000313" key="3">
    <source>
        <dbReference type="EMBL" id="KAH7515354.1"/>
    </source>
</evidence>
<dbReference type="PANTHER" id="PTHR46288:SF86">
    <property type="entry name" value="PHORBOL-ESTER_DAG-TYPE DOMAIN-CONTAINING PROTEIN"/>
    <property type="match status" value="1"/>
</dbReference>
<comment type="caution">
    <text evidence="3">The sequence shown here is derived from an EMBL/GenBank/DDBJ whole genome shotgun (WGS) entry which is preliminary data.</text>
</comment>
<dbReference type="SUPFAM" id="SSF57889">
    <property type="entry name" value="Cysteine-rich domain"/>
    <property type="match status" value="2"/>
</dbReference>
<dbReference type="PANTHER" id="PTHR46288">
    <property type="entry name" value="PHORBOL-ESTER/DAG-TYPE DOMAIN-CONTAINING PROTEIN"/>
    <property type="match status" value="1"/>
</dbReference>
<reference evidence="3" key="1">
    <citation type="journal article" date="2021" name="Front. Plant Sci.">
        <title>Chromosome-Scale Genome Assembly for Chinese Sour Jujube and Insights Into Its Genome Evolution and Domestication Signature.</title>
        <authorList>
            <person name="Shen L.-Y."/>
            <person name="Luo H."/>
            <person name="Wang X.-L."/>
            <person name="Wang X.-M."/>
            <person name="Qiu X.-J."/>
            <person name="Liu H."/>
            <person name="Zhou S.-S."/>
            <person name="Jia K.-H."/>
            <person name="Nie S."/>
            <person name="Bao Y.-T."/>
            <person name="Zhang R.-G."/>
            <person name="Yun Q.-Z."/>
            <person name="Chai Y.-H."/>
            <person name="Lu J.-Y."/>
            <person name="Li Y."/>
            <person name="Zhao S.-W."/>
            <person name="Mao J.-F."/>
            <person name="Jia S.-G."/>
            <person name="Mao Y.-M."/>
        </authorList>
    </citation>
    <scope>NUCLEOTIDE SEQUENCE</scope>
    <source>
        <strain evidence="3">AT0</strain>
        <tissue evidence="3">Leaf</tissue>
    </source>
</reference>
<evidence type="ECO:0000313" key="4">
    <source>
        <dbReference type="Proteomes" id="UP000813462"/>
    </source>
</evidence>
<protein>
    <recommendedName>
        <fullName evidence="2">DC1 domain-containing protein</fullName>
    </recommendedName>
</protein>
<dbReference type="AlphaFoldDB" id="A0A978UKK2"/>
<dbReference type="Pfam" id="PF03107">
    <property type="entry name" value="C1_2"/>
    <property type="match status" value="1"/>
</dbReference>
<name>A0A978UKK2_ZIZJJ</name>
<accession>A0A978UKK2</accession>
<gene>
    <name evidence="3" type="ORF">FEM48_Zijuj10G0017600</name>
</gene>
<keyword evidence="1" id="KW-0677">Repeat</keyword>
<evidence type="ECO:0000256" key="1">
    <source>
        <dbReference type="ARBA" id="ARBA00022737"/>
    </source>
</evidence>
<dbReference type="InterPro" id="IPR004146">
    <property type="entry name" value="DC1"/>
</dbReference>